<proteinExistence type="predicted"/>
<name>A0A8J7M6R9_9RHOB</name>
<gene>
    <name evidence="1" type="ORF">H0I76_06780</name>
</gene>
<dbReference type="Proteomes" id="UP000655420">
    <property type="component" value="Unassembled WGS sequence"/>
</dbReference>
<dbReference type="InterPro" id="IPR029033">
    <property type="entry name" value="His_PPase_superfam"/>
</dbReference>
<dbReference type="SMART" id="SM00855">
    <property type="entry name" value="PGAM"/>
    <property type="match status" value="1"/>
</dbReference>
<dbReference type="InterPro" id="IPR013078">
    <property type="entry name" value="His_Pase_superF_clade-1"/>
</dbReference>
<dbReference type="EMBL" id="JAEHHL010000002">
    <property type="protein sequence ID" value="MBK0398887.1"/>
    <property type="molecule type" value="Genomic_DNA"/>
</dbReference>
<dbReference type="Pfam" id="PF00300">
    <property type="entry name" value="His_Phos_1"/>
    <property type="match status" value="1"/>
</dbReference>
<keyword evidence="2" id="KW-1185">Reference proteome</keyword>
<dbReference type="AlphaFoldDB" id="A0A8J7M6R9"/>
<dbReference type="Gene3D" id="3.40.50.1240">
    <property type="entry name" value="Phosphoglycerate mutase-like"/>
    <property type="match status" value="1"/>
</dbReference>
<dbReference type="SUPFAM" id="SSF53254">
    <property type="entry name" value="Phosphoglycerate mutase-like"/>
    <property type="match status" value="1"/>
</dbReference>
<evidence type="ECO:0000313" key="1">
    <source>
        <dbReference type="EMBL" id="MBK0398887.1"/>
    </source>
</evidence>
<comment type="caution">
    <text evidence="1">The sequence shown here is derived from an EMBL/GenBank/DDBJ whole genome shotgun (WGS) entry which is preliminary data.</text>
</comment>
<sequence length="171" mass="17899">MPAGASPEGWAALARPGAVALMRHALAPGTGDPAGFRLDDCATQRNLDDRGRAQARAVGEAIGAAGIGFDAVLTSQWCRCRETAELLALGAVRPFPALNSFFADRSTRDAQTAAVLDFLAVEGAGQRILLVTHQVNITALTGRVPRSGEIIVAERGEDGRLRVTGTIRPGE</sequence>
<accession>A0A8J7M6R9</accession>
<dbReference type="CDD" id="cd07067">
    <property type="entry name" value="HP_PGM_like"/>
    <property type="match status" value="1"/>
</dbReference>
<organism evidence="1 2">
    <name type="scientific">Thermohalobaculum xanthum</name>
    <dbReference type="NCBI Taxonomy" id="2753746"/>
    <lineage>
        <taxon>Bacteria</taxon>
        <taxon>Pseudomonadati</taxon>
        <taxon>Pseudomonadota</taxon>
        <taxon>Alphaproteobacteria</taxon>
        <taxon>Rhodobacterales</taxon>
        <taxon>Paracoccaceae</taxon>
        <taxon>Thermohalobaculum</taxon>
    </lineage>
</organism>
<reference evidence="1" key="1">
    <citation type="submission" date="2020-12" db="EMBL/GenBank/DDBJ databases">
        <title>Bacterial taxonomy.</title>
        <authorList>
            <person name="Pan X."/>
        </authorList>
    </citation>
    <scope>NUCLEOTIDE SEQUENCE</scope>
    <source>
        <strain evidence="1">M0105</strain>
    </source>
</reference>
<protein>
    <submittedName>
        <fullName evidence="1">Histidine phosphatase family protein</fullName>
    </submittedName>
</protein>
<evidence type="ECO:0000313" key="2">
    <source>
        <dbReference type="Proteomes" id="UP000655420"/>
    </source>
</evidence>